<feature type="non-terminal residue" evidence="2">
    <location>
        <position position="1"/>
    </location>
</feature>
<reference evidence="2 3" key="1">
    <citation type="submission" date="2023-11" db="EMBL/GenBank/DDBJ databases">
        <title>Halocaridina rubra genome assembly.</title>
        <authorList>
            <person name="Smith C."/>
        </authorList>
    </citation>
    <scope>NUCLEOTIDE SEQUENCE [LARGE SCALE GENOMIC DNA]</scope>
    <source>
        <strain evidence="2">EP-1</strain>
        <tissue evidence="2">Whole</tissue>
    </source>
</reference>
<accession>A0AAN8XCE8</accession>
<protein>
    <submittedName>
        <fullName evidence="2">Uncharacterized protein</fullName>
    </submittedName>
</protein>
<feature type="region of interest" description="Disordered" evidence="1">
    <location>
        <begin position="265"/>
        <end position="310"/>
    </location>
</feature>
<evidence type="ECO:0000313" key="3">
    <source>
        <dbReference type="Proteomes" id="UP001381693"/>
    </source>
</evidence>
<feature type="compositionally biased region" description="Basic and acidic residues" evidence="1">
    <location>
        <begin position="223"/>
        <end position="233"/>
    </location>
</feature>
<dbReference type="AlphaFoldDB" id="A0AAN8XCE8"/>
<evidence type="ECO:0000313" key="2">
    <source>
        <dbReference type="EMBL" id="KAK7076295.1"/>
    </source>
</evidence>
<dbReference type="EMBL" id="JAXCGZ010009734">
    <property type="protein sequence ID" value="KAK7076295.1"/>
    <property type="molecule type" value="Genomic_DNA"/>
</dbReference>
<feature type="compositionally biased region" description="Polar residues" evidence="1">
    <location>
        <begin position="92"/>
        <end position="103"/>
    </location>
</feature>
<evidence type="ECO:0000256" key="1">
    <source>
        <dbReference type="SAM" id="MobiDB-lite"/>
    </source>
</evidence>
<feature type="region of interest" description="Disordered" evidence="1">
    <location>
        <begin position="1"/>
        <end position="252"/>
    </location>
</feature>
<comment type="caution">
    <text evidence="2">The sequence shown here is derived from an EMBL/GenBank/DDBJ whole genome shotgun (WGS) entry which is preliminary data.</text>
</comment>
<feature type="compositionally biased region" description="Polar residues" evidence="1">
    <location>
        <begin position="115"/>
        <end position="125"/>
    </location>
</feature>
<dbReference type="Proteomes" id="UP001381693">
    <property type="component" value="Unassembled WGS sequence"/>
</dbReference>
<feature type="compositionally biased region" description="Low complexity" evidence="1">
    <location>
        <begin position="48"/>
        <end position="76"/>
    </location>
</feature>
<organism evidence="2 3">
    <name type="scientific">Halocaridina rubra</name>
    <name type="common">Hawaiian red shrimp</name>
    <dbReference type="NCBI Taxonomy" id="373956"/>
    <lineage>
        <taxon>Eukaryota</taxon>
        <taxon>Metazoa</taxon>
        <taxon>Ecdysozoa</taxon>
        <taxon>Arthropoda</taxon>
        <taxon>Crustacea</taxon>
        <taxon>Multicrustacea</taxon>
        <taxon>Malacostraca</taxon>
        <taxon>Eumalacostraca</taxon>
        <taxon>Eucarida</taxon>
        <taxon>Decapoda</taxon>
        <taxon>Pleocyemata</taxon>
        <taxon>Caridea</taxon>
        <taxon>Atyoidea</taxon>
        <taxon>Atyidae</taxon>
        <taxon>Halocaridina</taxon>
    </lineage>
</organism>
<feature type="compositionally biased region" description="Basic and acidic residues" evidence="1">
    <location>
        <begin position="131"/>
        <end position="141"/>
    </location>
</feature>
<gene>
    <name evidence="2" type="ORF">SK128_014873</name>
</gene>
<proteinExistence type="predicted"/>
<sequence length="310" mass="34116">ASKSSEIKSSEISPPSSAFTPASSSSNTNINSDSTLSFSNNSRKKSRSSSFGKLSPSKNTSSNSNASSQSQTSPSDSSHDQEPDTLLDACNQEDQILSSSSITQRRDSIADIWNSAKTPKSPSKSRSLEIMSEKFRGENKMSHSAPPELRKSTSLENTRNKIPVGNASRKSYRGMNRVDHLGKKLVGLKKRSHSPSNREPGRSLKTRKSRSRVTSPEPIMSDTSEKSKSERNGDAGNHLKKKSSQKHITEYYTIKKEKSLYKVIRTLPDDPPSERSSCNKSGWAAEESKRTSKNASCTITTRRSRHITDA</sequence>
<keyword evidence="3" id="KW-1185">Reference proteome</keyword>
<name>A0AAN8XCE8_HALRR</name>
<feature type="compositionally biased region" description="Low complexity" evidence="1">
    <location>
        <begin position="10"/>
        <end position="41"/>
    </location>
</feature>